<dbReference type="Gene3D" id="2.60.40.10">
    <property type="entry name" value="Immunoglobulins"/>
    <property type="match status" value="1"/>
</dbReference>
<organism evidence="2 3">
    <name type="scientific">Mytilus coruscus</name>
    <name type="common">Sea mussel</name>
    <dbReference type="NCBI Taxonomy" id="42192"/>
    <lineage>
        <taxon>Eukaryota</taxon>
        <taxon>Metazoa</taxon>
        <taxon>Spiralia</taxon>
        <taxon>Lophotrochozoa</taxon>
        <taxon>Mollusca</taxon>
        <taxon>Bivalvia</taxon>
        <taxon>Autobranchia</taxon>
        <taxon>Pteriomorphia</taxon>
        <taxon>Mytilida</taxon>
        <taxon>Mytiloidea</taxon>
        <taxon>Mytilidae</taxon>
        <taxon>Mytilinae</taxon>
        <taxon>Mytilus</taxon>
    </lineage>
</organism>
<dbReference type="SUPFAM" id="SSF48726">
    <property type="entry name" value="Immunoglobulin"/>
    <property type="match status" value="1"/>
</dbReference>
<dbReference type="OrthoDB" id="10397631at2759"/>
<name>A0A6J8E3L9_MYTCO</name>
<keyword evidence="3" id="KW-1185">Reference proteome</keyword>
<dbReference type="AlphaFoldDB" id="A0A6J8E3L9"/>
<gene>
    <name evidence="2" type="ORF">MCOR_47704</name>
</gene>
<protein>
    <recommendedName>
        <fullName evidence="1">Ig-like domain-containing protein</fullName>
    </recommendedName>
</protein>
<proteinExistence type="predicted"/>
<dbReference type="EMBL" id="CACVKT020008362">
    <property type="protein sequence ID" value="CAC5414977.1"/>
    <property type="molecule type" value="Genomic_DNA"/>
</dbReference>
<dbReference type="PROSITE" id="PS50835">
    <property type="entry name" value="IG_LIKE"/>
    <property type="match status" value="1"/>
</dbReference>
<dbReference type="InterPro" id="IPR003599">
    <property type="entry name" value="Ig_sub"/>
</dbReference>
<accession>A0A6J8E3L9</accession>
<dbReference type="InterPro" id="IPR007110">
    <property type="entry name" value="Ig-like_dom"/>
</dbReference>
<reference evidence="2 3" key="1">
    <citation type="submission" date="2020-06" db="EMBL/GenBank/DDBJ databases">
        <authorList>
            <person name="Li R."/>
            <person name="Bekaert M."/>
        </authorList>
    </citation>
    <scope>NUCLEOTIDE SEQUENCE [LARGE SCALE GENOMIC DNA]</scope>
    <source>
        <strain evidence="3">wild</strain>
    </source>
</reference>
<feature type="domain" description="Ig-like" evidence="1">
    <location>
        <begin position="21"/>
        <end position="101"/>
    </location>
</feature>
<dbReference type="InterPro" id="IPR036179">
    <property type="entry name" value="Ig-like_dom_sf"/>
</dbReference>
<dbReference type="Pfam" id="PF07686">
    <property type="entry name" value="V-set"/>
    <property type="match status" value="1"/>
</dbReference>
<evidence type="ECO:0000313" key="3">
    <source>
        <dbReference type="Proteomes" id="UP000507470"/>
    </source>
</evidence>
<sequence length="338" mass="38884">MFVATTALTIFLHIHFSDFIKGNQILVKEYTTVELVCPLSLNQSENDSLSWYYEESTPIAIQHTVNPAFKFKYKINDASNEEKRSLTIFNYSKSDQGKYICEGIINGEHKSEIFTTSLCKNSSAGIQHQTNFLCSHAGVYEDAEKHYEKYEKYDKCLNSATLKLHISHQGILEEERKKNKHTILWKYMCLTSNEDQCTKSDLTFFIHVECQLQSDNLPRPVERTSSFQDENQNNDPVVLEYLEITESAHYQSAEFRNNASISTYSRNTSAHYQSIGSWNSNNETANELYNASDDSTNSIERSINAVVHQYVNTNISNTYEQLINPTNDFHTYEDVNAD</sequence>
<dbReference type="Proteomes" id="UP000507470">
    <property type="component" value="Unassembled WGS sequence"/>
</dbReference>
<dbReference type="InterPro" id="IPR013783">
    <property type="entry name" value="Ig-like_fold"/>
</dbReference>
<evidence type="ECO:0000259" key="1">
    <source>
        <dbReference type="PROSITE" id="PS50835"/>
    </source>
</evidence>
<dbReference type="SMART" id="SM00409">
    <property type="entry name" value="IG"/>
    <property type="match status" value="1"/>
</dbReference>
<dbReference type="InterPro" id="IPR013106">
    <property type="entry name" value="Ig_V-set"/>
</dbReference>
<evidence type="ECO:0000313" key="2">
    <source>
        <dbReference type="EMBL" id="CAC5414977.1"/>
    </source>
</evidence>